<evidence type="ECO:0000313" key="2">
    <source>
        <dbReference type="EMBL" id="MDT8896976.1"/>
    </source>
</evidence>
<dbReference type="CDD" id="cd03801">
    <property type="entry name" value="GT4_PimA-like"/>
    <property type="match status" value="1"/>
</dbReference>
<evidence type="ECO:0000259" key="1">
    <source>
        <dbReference type="Pfam" id="PF00534"/>
    </source>
</evidence>
<protein>
    <submittedName>
        <fullName evidence="2">Glycosyltransferase family 4 protein</fullName>
        <ecNumber evidence="2">2.4.-.-</ecNumber>
    </submittedName>
</protein>
<organism evidence="2 3">
    <name type="scientific">Thermanaerothrix solaris</name>
    <dbReference type="NCBI Taxonomy" id="3058434"/>
    <lineage>
        <taxon>Bacteria</taxon>
        <taxon>Bacillati</taxon>
        <taxon>Chloroflexota</taxon>
        <taxon>Anaerolineae</taxon>
        <taxon>Anaerolineales</taxon>
        <taxon>Anaerolineaceae</taxon>
        <taxon>Thermanaerothrix</taxon>
    </lineage>
</organism>
<accession>A0ABU3NMB6</accession>
<dbReference type="PANTHER" id="PTHR45919:SF1">
    <property type="entry name" value="GDP-MAN:MAN(3)GLCNAC(2)-PP-DOL ALPHA-1,2-MANNOSYLTRANSFERASE"/>
    <property type="match status" value="1"/>
</dbReference>
<dbReference type="SUPFAM" id="SSF53756">
    <property type="entry name" value="UDP-Glycosyltransferase/glycogen phosphorylase"/>
    <property type="match status" value="1"/>
</dbReference>
<feature type="domain" description="Glycosyl transferase family 1" evidence="1">
    <location>
        <begin position="59"/>
        <end position="184"/>
    </location>
</feature>
<reference evidence="2 3" key="1">
    <citation type="submission" date="2023-07" db="EMBL/GenBank/DDBJ databases">
        <title>Novel species of Thermanaerothrix with wide hydrolytic capabilities.</title>
        <authorList>
            <person name="Zayulina K.S."/>
            <person name="Podosokorskaya O.A."/>
            <person name="Elcheninov A.G."/>
        </authorList>
    </citation>
    <scope>NUCLEOTIDE SEQUENCE [LARGE SCALE GENOMIC DNA]</scope>
    <source>
        <strain evidence="2 3">4228-RoL</strain>
    </source>
</reference>
<keyword evidence="3" id="KW-1185">Reference proteome</keyword>
<dbReference type="RefSeq" id="WP_315623627.1">
    <property type="nucleotide sequence ID" value="NZ_JAUHMF010000001.1"/>
</dbReference>
<evidence type="ECO:0000313" key="3">
    <source>
        <dbReference type="Proteomes" id="UP001254165"/>
    </source>
</evidence>
<gene>
    <name evidence="2" type="ORF">QYE77_01770</name>
</gene>
<dbReference type="InterPro" id="IPR001296">
    <property type="entry name" value="Glyco_trans_1"/>
</dbReference>
<comment type="caution">
    <text evidence="2">The sequence shown here is derived from an EMBL/GenBank/DDBJ whole genome shotgun (WGS) entry which is preliminary data.</text>
</comment>
<dbReference type="InterPro" id="IPR038013">
    <property type="entry name" value="ALG11"/>
</dbReference>
<sequence>MRMLRAGYQRVLSKRWPAYEYHRQDCYVINSRYTAGLFYQAHGVELPVVYPPINLEEWHFDPGDWSQRDCVTFFSRIVDYKRPNWIFRLAKVYPQWHYLIMGGVPPHRIPYLRSLQAQAERMGIAHRVSFLPNPSYAEVKEALARTRFYVFPAVNEHFGMTTVEAIAMGAIPFVHDSGGQREIVPLDWLRFSDETFVERFDGITLMSQDELECVRQGIRSHINQFSETIAVGKLLEFMDRSEEAAWVEN</sequence>
<dbReference type="EC" id="2.4.-.-" evidence="2"/>
<dbReference type="Pfam" id="PF00534">
    <property type="entry name" value="Glycos_transf_1"/>
    <property type="match status" value="1"/>
</dbReference>
<proteinExistence type="predicted"/>
<keyword evidence="2" id="KW-0808">Transferase</keyword>
<dbReference type="PANTHER" id="PTHR45919">
    <property type="entry name" value="GDP-MAN:MAN(3)GLCNAC(2)-PP-DOL ALPHA-1,2-MANNOSYLTRANSFERASE"/>
    <property type="match status" value="1"/>
</dbReference>
<dbReference type="Gene3D" id="3.40.50.2000">
    <property type="entry name" value="Glycogen Phosphorylase B"/>
    <property type="match status" value="1"/>
</dbReference>
<keyword evidence="2" id="KW-0328">Glycosyltransferase</keyword>
<dbReference type="GO" id="GO:0016757">
    <property type="term" value="F:glycosyltransferase activity"/>
    <property type="evidence" value="ECO:0007669"/>
    <property type="project" value="UniProtKB-KW"/>
</dbReference>
<dbReference type="Proteomes" id="UP001254165">
    <property type="component" value="Unassembled WGS sequence"/>
</dbReference>
<dbReference type="EMBL" id="JAUHMF010000001">
    <property type="protein sequence ID" value="MDT8896976.1"/>
    <property type="molecule type" value="Genomic_DNA"/>
</dbReference>
<name>A0ABU3NMB6_9CHLR</name>